<organism evidence="1">
    <name type="scientific">marine sediment metagenome</name>
    <dbReference type="NCBI Taxonomy" id="412755"/>
    <lineage>
        <taxon>unclassified sequences</taxon>
        <taxon>metagenomes</taxon>
        <taxon>ecological metagenomes</taxon>
    </lineage>
</organism>
<evidence type="ECO:0008006" key="2">
    <source>
        <dbReference type="Google" id="ProtNLM"/>
    </source>
</evidence>
<feature type="non-terminal residue" evidence="1">
    <location>
        <position position="1"/>
    </location>
</feature>
<dbReference type="InterPro" id="IPR023430">
    <property type="entry name" value="Pept_HybD-like_dom_sf"/>
</dbReference>
<comment type="caution">
    <text evidence="1">The sequence shown here is derived from an EMBL/GenBank/DDBJ whole genome shotgun (WGS) entry which is preliminary data.</text>
</comment>
<accession>A0A0F9HW03</accession>
<proteinExistence type="predicted"/>
<dbReference type="Gene3D" id="3.40.50.1450">
    <property type="entry name" value="HybD-like"/>
    <property type="match status" value="1"/>
</dbReference>
<dbReference type="SUPFAM" id="SSF53163">
    <property type="entry name" value="HybD-like"/>
    <property type="match status" value="1"/>
</dbReference>
<gene>
    <name evidence="1" type="ORF">LCGC14_2016470</name>
</gene>
<dbReference type="EMBL" id="LAZR01023218">
    <property type="protein sequence ID" value="KKL79277.1"/>
    <property type="molecule type" value="Genomic_DNA"/>
</dbReference>
<name>A0A0F9HW03_9ZZZZ</name>
<dbReference type="AlphaFoldDB" id="A0A0F9HW03"/>
<protein>
    <recommendedName>
        <fullName evidence="2">Nucleoside phosphorylase domain-containing protein</fullName>
    </recommendedName>
</protein>
<reference evidence="1" key="1">
    <citation type="journal article" date="2015" name="Nature">
        <title>Complex archaea that bridge the gap between prokaryotes and eukaryotes.</title>
        <authorList>
            <person name="Spang A."/>
            <person name="Saw J.H."/>
            <person name="Jorgensen S.L."/>
            <person name="Zaremba-Niedzwiedzka K."/>
            <person name="Martijn J."/>
            <person name="Lind A.E."/>
            <person name="van Eijk R."/>
            <person name="Schleper C."/>
            <person name="Guy L."/>
            <person name="Ettema T.J."/>
        </authorList>
    </citation>
    <scope>NUCLEOTIDE SEQUENCE</scope>
</reference>
<sequence>EIPGVTVEANYQLTVEDAAAVAEHDAVVFADAATDADGPFYFREIAPGRTGSFSSHSVTPAAVLALAHDLFDARTRGFVLGIRGHCFNEFGEVLSDGARADLSEAVRFILPLLRGKLFDQAPAEIAQEGGPCKEEEKCKTANA</sequence>
<evidence type="ECO:0000313" key="1">
    <source>
        <dbReference type="EMBL" id="KKL79277.1"/>
    </source>
</evidence>